<organism evidence="1 2">
    <name type="scientific">Chitinophaga pollutisoli</name>
    <dbReference type="NCBI Taxonomy" id="3133966"/>
    <lineage>
        <taxon>Bacteria</taxon>
        <taxon>Pseudomonadati</taxon>
        <taxon>Bacteroidota</taxon>
        <taxon>Chitinophagia</taxon>
        <taxon>Chitinophagales</taxon>
        <taxon>Chitinophagaceae</taxon>
        <taxon>Chitinophaga</taxon>
    </lineage>
</organism>
<evidence type="ECO:0000313" key="2">
    <source>
        <dbReference type="Proteomes" id="UP001485459"/>
    </source>
</evidence>
<proteinExistence type="predicted"/>
<dbReference type="Proteomes" id="UP001485459">
    <property type="component" value="Chromosome"/>
</dbReference>
<name>A0ABZ2YQ61_9BACT</name>
<protein>
    <submittedName>
        <fullName evidence="1">Uncharacterized protein</fullName>
    </submittedName>
</protein>
<dbReference type="RefSeq" id="WP_341836499.1">
    <property type="nucleotide sequence ID" value="NZ_CP149822.1"/>
</dbReference>
<sequence>MIEATDIRIGNLLWYYDYHMVETVFRVEGIHEGCVFNTGLPRSKLPLDKINPLDLEVQFLFQFGFLAGDPDYGEDPNVYTYKYNRTDSIYIRDEGDKFQPLAAHDGGFVPYGRPVVHLHQLQNLFYDLTRDDVFIQ</sequence>
<dbReference type="EMBL" id="CP149822">
    <property type="protein sequence ID" value="WZN41650.1"/>
    <property type="molecule type" value="Genomic_DNA"/>
</dbReference>
<evidence type="ECO:0000313" key="1">
    <source>
        <dbReference type="EMBL" id="WZN41650.1"/>
    </source>
</evidence>
<keyword evidence="2" id="KW-1185">Reference proteome</keyword>
<gene>
    <name evidence="1" type="ORF">WJU16_01180</name>
</gene>
<reference evidence="2" key="1">
    <citation type="submission" date="2024-03" db="EMBL/GenBank/DDBJ databases">
        <title>Chitinophaga horti sp. nov., isolated from garden soil.</title>
        <authorList>
            <person name="Lee D.S."/>
            <person name="Han D.M."/>
            <person name="Baek J.H."/>
            <person name="Choi D.G."/>
            <person name="Jeon J.H."/>
            <person name="Jeon C.O."/>
        </authorList>
    </citation>
    <scope>NUCLEOTIDE SEQUENCE [LARGE SCALE GENOMIC DNA]</scope>
    <source>
        <strain evidence="2">GPA1</strain>
    </source>
</reference>
<accession>A0ABZ2YQ61</accession>